<dbReference type="RefSeq" id="WP_146131992.1">
    <property type="nucleotide sequence ID" value="NZ_PVTM01000012.1"/>
</dbReference>
<feature type="compositionally biased region" description="Basic and acidic residues" evidence="1">
    <location>
        <begin position="94"/>
        <end position="107"/>
    </location>
</feature>
<gene>
    <name evidence="2" type="ORF">BCL64_11217</name>
</gene>
<accession>A0A2T0VK99</accession>
<name>A0A2T0VK99_9GAMM</name>
<evidence type="ECO:0000313" key="2">
    <source>
        <dbReference type="EMBL" id="PRY70651.1"/>
    </source>
</evidence>
<reference evidence="2 3" key="1">
    <citation type="submission" date="2018-03" db="EMBL/GenBank/DDBJ databases">
        <title>Comparative analysis of microorganisms from saline springs in Andes Mountain Range, Colombia.</title>
        <authorList>
            <person name="Rubin E."/>
        </authorList>
    </citation>
    <scope>NUCLEOTIDE SEQUENCE [LARGE SCALE GENOMIC DNA]</scope>
    <source>
        <strain evidence="2 3">USBA 854</strain>
    </source>
</reference>
<protein>
    <submittedName>
        <fullName evidence="2">Uncharacterized protein</fullName>
    </submittedName>
</protein>
<dbReference type="AlphaFoldDB" id="A0A2T0VK99"/>
<evidence type="ECO:0000256" key="1">
    <source>
        <dbReference type="SAM" id="MobiDB-lite"/>
    </source>
</evidence>
<dbReference type="EMBL" id="PVTM01000012">
    <property type="protein sequence ID" value="PRY70651.1"/>
    <property type="molecule type" value="Genomic_DNA"/>
</dbReference>
<sequence length="107" mass="11618">MTLMRGALCGQALIRGFVEQLVRCYFPTEAPAAAAAPDDPARYAGDYLPTRRPYTTVEALLNHDMASVHLDRDGRLVLSRRGRQVGLVPAPGEASRHGHDQLPGRGP</sequence>
<comment type="caution">
    <text evidence="2">The sequence shown here is derived from an EMBL/GenBank/DDBJ whole genome shotgun (WGS) entry which is preliminary data.</text>
</comment>
<keyword evidence="3" id="KW-1185">Reference proteome</keyword>
<organism evidence="2 3">
    <name type="scientific">Halomonas ventosae</name>
    <dbReference type="NCBI Taxonomy" id="229007"/>
    <lineage>
        <taxon>Bacteria</taxon>
        <taxon>Pseudomonadati</taxon>
        <taxon>Pseudomonadota</taxon>
        <taxon>Gammaproteobacteria</taxon>
        <taxon>Oceanospirillales</taxon>
        <taxon>Halomonadaceae</taxon>
        <taxon>Halomonas</taxon>
    </lineage>
</organism>
<evidence type="ECO:0000313" key="3">
    <source>
        <dbReference type="Proteomes" id="UP000239896"/>
    </source>
</evidence>
<proteinExistence type="predicted"/>
<feature type="region of interest" description="Disordered" evidence="1">
    <location>
        <begin position="87"/>
        <end position="107"/>
    </location>
</feature>
<dbReference type="Proteomes" id="UP000239896">
    <property type="component" value="Unassembled WGS sequence"/>
</dbReference>